<feature type="compositionally biased region" description="Basic and acidic residues" evidence="1">
    <location>
        <begin position="65"/>
        <end position="98"/>
    </location>
</feature>
<dbReference type="PANTHER" id="PTHR30329">
    <property type="entry name" value="STATOR ELEMENT OF FLAGELLAR MOTOR COMPLEX"/>
    <property type="match status" value="1"/>
</dbReference>
<feature type="transmembrane region" description="Helical" evidence="2">
    <location>
        <begin position="25"/>
        <end position="44"/>
    </location>
</feature>
<comment type="caution">
    <text evidence="3">The sequence shown here is derived from an EMBL/GenBank/DDBJ whole genome shotgun (WGS) entry which is preliminary data.</text>
</comment>
<dbReference type="InterPro" id="IPR050330">
    <property type="entry name" value="Bact_OuterMem_StrucFunc"/>
</dbReference>
<sequence length="347" mass="39090">MMFAPYSRLADAEEKKDVFAPVADLMVGVVFIFIIMVLALSLLMREDLDNAVPKSEYDAVVSQLDTEREKTRTETERANREEATRKAAETDRDQAREVALRERARAEQEEAARRKLAEFVRYMRDTGVVPILGRIAEADKRRTEILERMKERLFASNIKVEIDAENGTLRLPSTRLFESAKADPTPVGTEVIKSLGVAIADIVPCYLANSARPEQCPQTNGAGVLSAVYIEGHTDAAPFRNTVDRFRNNWDLSAARAIEAFRIVRESDPRVSALRNAEGKALVGVSGYADTRPSTEGLSTEQRFDDQTKETDRRIEVRLIMAVDQHEVLSTLREFNERLENLDVDLD</sequence>
<dbReference type="RefSeq" id="WP_162815873.1">
    <property type="nucleotide sequence ID" value="NZ_QOIO01000075.1"/>
</dbReference>
<dbReference type="InterPro" id="IPR036737">
    <property type="entry name" value="OmpA-like_sf"/>
</dbReference>
<evidence type="ECO:0000313" key="3">
    <source>
        <dbReference type="EMBL" id="GEO18014.1"/>
    </source>
</evidence>
<reference evidence="3 4" key="1">
    <citation type="submission" date="2019-07" db="EMBL/GenBank/DDBJ databases">
        <title>Whole genome shotgun sequence of Microvirga aerophila NBRC 106136.</title>
        <authorList>
            <person name="Hosoyama A."/>
            <person name="Uohara A."/>
            <person name="Ohji S."/>
            <person name="Ichikawa N."/>
        </authorList>
    </citation>
    <scope>NUCLEOTIDE SEQUENCE [LARGE SCALE GENOMIC DNA]</scope>
    <source>
        <strain evidence="3 4">NBRC 106136</strain>
    </source>
</reference>
<keyword evidence="4" id="KW-1185">Reference proteome</keyword>
<dbReference type="AlphaFoldDB" id="A0A512C1C1"/>
<dbReference type="Proteomes" id="UP000321085">
    <property type="component" value="Unassembled WGS sequence"/>
</dbReference>
<evidence type="ECO:0000256" key="2">
    <source>
        <dbReference type="SAM" id="Phobius"/>
    </source>
</evidence>
<dbReference type="EMBL" id="BJYU01000144">
    <property type="protein sequence ID" value="GEO18014.1"/>
    <property type="molecule type" value="Genomic_DNA"/>
</dbReference>
<organism evidence="3 4">
    <name type="scientific">Microvirga aerophila</name>
    <dbReference type="NCBI Taxonomy" id="670291"/>
    <lineage>
        <taxon>Bacteria</taxon>
        <taxon>Pseudomonadati</taxon>
        <taxon>Pseudomonadota</taxon>
        <taxon>Alphaproteobacteria</taxon>
        <taxon>Hyphomicrobiales</taxon>
        <taxon>Methylobacteriaceae</taxon>
        <taxon>Microvirga</taxon>
    </lineage>
</organism>
<feature type="region of interest" description="Disordered" evidence="1">
    <location>
        <begin position="64"/>
        <end position="98"/>
    </location>
</feature>
<evidence type="ECO:0000256" key="1">
    <source>
        <dbReference type="SAM" id="MobiDB-lite"/>
    </source>
</evidence>
<accession>A0A512C1C1</accession>
<keyword evidence="2" id="KW-0812">Transmembrane</keyword>
<dbReference type="Gene3D" id="3.30.1330.60">
    <property type="entry name" value="OmpA-like domain"/>
    <property type="match status" value="1"/>
</dbReference>
<name>A0A512C1C1_9HYPH</name>
<dbReference type="SUPFAM" id="SSF103088">
    <property type="entry name" value="OmpA-like"/>
    <property type="match status" value="1"/>
</dbReference>
<keyword evidence="2" id="KW-0472">Membrane</keyword>
<dbReference type="PANTHER" id="PTHR30329:SF20">
    <property type="entry name" value="EXPORTED PROTEIN"/>
    <property type="match status" value="1"/>
</dbReference>
<gene>
    <name evidence="3" type="ORF">MAE02_57100</name>
</gene>
<keyword evidence="2" id="KW-1133">Transmembrane helix</keyword>
<proteinExistence type="predicted"/>
<evidence type="ECO:0008006" key="5">
    <source>
        <dbReference type="Google" id="ProtNLM"/>
    </source>
</evidence>
<evidence type="ECO:0000313" key="4">
    <source>
        <dbReference type="Proteomes" id="UP000321085"/>
    </source>
</evidence>
<protein>
    <recommendedName>
        <fullName evidence="5">OmpA-like domain-containing protein</fullName>
    </recommendedName>
</protein>